<dbReference type="Gene3D" id="2.160.20.80">
    <property type="entry name" value="E3 ubiquitin-protein ligase SopA"/>
    <property type="match status" value="1"/>
</dbReference>
<organism evidence="2 3">
    <name type="scientific">Ostreobium quekettii</name>
    <dbReference type="NCBI Taxonomy" id="121088"/>
    <lineage>
        <taxon>Eukaryota</taxon>
        <taxon>Viridiplantae</taxon>
        <taxon>Chlorophyta</taxon>
        <taxon>core chlorophytes</taxon>
        <taxon>Ulvophyceae</taxon>
        <taxon>TCBD clade</taxon>
        <taxon>Bryopsidales</taxon>
        <taxon>Ostreobineae</taxon>
        <taxon>Ostreobiaceae</taxon>
        <taxon>Ostreobium</taxon>
    </lineage>
</organism>
<accession>A0A8S1J3C1</accession>
<reference evidence="2" key="1">
    <citation type="submission" date="2020-12" db="EMBL/GenBank/DDBJ databases">
        <authorList>
            <person name="Iha C."/>
        </authorList>
    </citation>
    <scope>NUCLEOTIDE SEQUENCE</scope>
</reference>
<gene>
    <name evidence="2" type="ORF">OSTQU699_LOCUS5688</name>
</gene>
<dbReference type="InterPro" id="IPR053285">
    <property type="entry name" value="Thylakoid_lumenal_pentapeptide"/>
</dbReference>
<feature type="compositionally biased region" description="Polar residues" evidence="1">
    <location>
        <begin position="80"/>
        <end position="90"/>
    </location>
</feature>
<dbReference type="Proteomes" id="UP000708148">
    <property type="component" value="Unassembled WGS sequence"/>
</dbReference>
<dbReference type="EMBL" id="CAJHUC010001225">
    <property type="protein sequence ID" value="CAD7700329.1"/>
    <property type="molecule type" value="Genomic_DNA"/>
</dbReference>
<dbReference type="OrthoDB" id="9989223at2759"/>
<name>A0A8S1J3C1_9CHLO</name>
<dbReference type="Pfam" id="PF00805">
    <property type="entry name" value="Pentapeptide"/>
    <property type="match status" value="1"/>
</dbReference>
<keyword evidence="3" id="KW-1185">Reference proteome</keyword>
<feature type="region of interest" description="Disordered" evidence="1">
    <location>
        <begin position="59"/>
        <end position="106"/>
    </location>
</feature>
<proteinExistence type="predicted"/>
<dbReference type="SUPFAM" id="SSF141571">
    <property type="entry name" value="Pentapeptide repeat-like"/>
    <property type="match status" value="1"/>
</dbReference>
<dbReference type="InterPro" id="IPR001646">
    <property type="entry name" value="5peptide_repeat"/>
</dbReference>
<dbReference type="AlphaFoldDB" id="A0A8S1J3C1"/>
<evidence type="ECO:0000313" key="3">
    <source>
        <dbReference type="Proteomes" id="UP000708148"/>
    </source>
</evidence>
<feature type="compositionally biased region" description="Basic and acidic residues" evidence="1">
    <location>
        <begin position="92"/>
        <end position="106"/>
    </location>
</feature>
<protein>
    <submittedName>
        <fullName evidence="2">Uncharacterized protein</fullName>
    </submittedName>
</protein>
<evidence type="ECO:0000256" key="1">
    <source>
        <dbReference type="SAM" id="MobiDB-lite"/>
    </source>
</evidence>
<sequence length="106" mass="11545">MDRAVLVKSNLKNAVLQRAVLTRSDLTDAVVEGADFSNALVDRVQQMALCKYAGGKNSVTGADTRKSLGCSSSRRYKEMSPSSPEGTQVSEAAKKEFTKTIPKYRE</sequence>
<evidence type="ECO:0000313" key="2">
    <source>
        <dbReference type="EMBL" id="CAD7700329.1"/>
    </source>
</evidence>
<comment type="caution">
    <text evidence="2">The sequence shown here is derived from an EMBL/GenBank/DDBJ whole genome shotgun (WGS) entry which is preliminary data.</text>
</comment>
<dbReference type="PANTHER" id="PTHR47121:SF2">
    <property type="entry name" value="THYLAKOID LUMENAL PROTEIN TL20.3, CHLOROPLASTIC"/>
    <property type="match status" value="1"/>
</dbReference>
<dbReference type="PANTHER" id="PTHR47121">
    <property type="entry name" value="THYLAKOID LUMENAL PROTEIN TL20.3, CHLOROPLASTIC"/>
    <property type="match status" value="1"/>
</dbReference>